<accession>A0A7R9G376</accession>
<protein>
    <submittedName>
        <fullName evidence="1">Uncharacterized protein</fullName>
    </submittedName>
</protein>
<dbReference type="AlphaFoldDB" id="A0A7R9G376"/>
<name>A0A7R9G376_TIMSH</name>
<sequence>MSFMQANNEVRYIVDGVPFTRAPSIHKDFHSSTGVRVDSSGIFMLAYLLIKELESRFSSFFQGILAATIAEPKIQIPKLVDGRTAYKQSTQLRFDPDVLDFQQSWAACPIENNIQIVLEKQETECTSMNRKNIILTCDKRERKY</sequence>
<reference evidence="1" key="1">
    <citation type="submission" date="2020-11" db="EMBL/GenBank/DDBJ databases">
        <authorList>
            <person name="Tran Van P."/>
        </authorList>
    </citation>
    <scope>NUCLEOTIDE SEQUENCE</scope>
</reference>
<proteinExistence type="predicted"/>
<evidence type="ECO:0000313" key="1">
    <source>
        <dbReference type="EMBL" id="CAD7265299.1"/>
    </source>
</evidence>
<dbReference type="EMBL" id="OC005340">
    <property type="protein sequence ID" value="CAD7265299.1"/>
    <property type="molecule type" value="Genomic_DNA"/>
</dbReference>
<gene>
    <name evidence="1" type="ORF">TSIB3V08_LOCUS9340</name>
</gene>
<organism evidence="1">
    <name type="scientific">Timema shepardi</name>
    <name type="common">Walking stick</name>
    <dbReference type="NCBI Taxonomy" id="629360"/>
    <lineage>
        <taxon>Eukaryota</taxon>
        <taxon>Metazoa</taxon>
        <taxon>Ecdysozoa</taxon>
        <taxon>Arthropoda</taxon>
        <taxon>Hexapoda</taxon>
        <taxon>Insecta</taxon>
        <taxon>Pterygota</taxon>
        <taxon>Neoptera</taxon>
        <taxon>Polyneoptera</taxon>
        <taxon>Phasmatodea</taxon>
        <taxon>Timematodea</taxon>
        <taxon>Timematoidea</taxon>
        <taxon>Timematidae</taxon>
        <taxon>Timema</taxon>
    </lineage>
</organism>